<gene>
    <name evidence="7" type="ORF">MYCTH_90594</name>
</gene>
<dbReference type="SUPFAM" id="SSF51126">
    <property type="entry name" value="Pectin lyase-like"/>
    <property type="match status" value="1"/>
</dbReference>
<evidence type="ECO:0000256" key="3">
    <source>
        <dbReference type="ARBA" id="ARBA00023239"/>
    </source>
</evidence>
<dbReference type="eggNOG" id="KOG2504">
    <property type="taxonomic scope" value="Eukaryota"/>
</dbReference>
<evidence type="ECO:0000256" key="1">
    <source>
        <dbReference type="ARBA" id="ARBA00010980"/>
    </source>
</evidence>
<keyword evidence="8" id="KW-1185">Reference proteome</keyword>
<dbReference type="GeneID" id="11506248"/>
<dbReference type="Gene3D" id="2.160.20.10">
    <property type="entry name" value="Single-stranded right-handed beta-helix, Pectin lyase-like"/>
    <property type="match status" value="1"/>
</dbReference>
<keyword evidence="4" id="KW-0624">Polysaccharide degradation</keyword>
<evidence type="ECO:0000256" key="5">
    <source>
        <dbReference type="SAM" id="SignalP"/>
    </source>
</evidence>
<dbReference type="STRING" id="573729.G2QMM3"/>
<keyword evidence="4" id="KW-0119">Carbohydrate metabolism</keyword>
<evidence type="ECO:0000313" key="7">
    <source>
        <dbReference type="EMBL" id="AEO61203.1"/>
    </source>
</evidence>
<comment type="similarity">
    <text evidence="1 4">Belongs to the polysaccharide lyase 1 family.</text>
</comment>
<keyword evidence="4" id="KW-0964">Secreted</keyword>
<dbReference type="InterPro" id="IPR045032">
    <property type="entry name" value="PEL"/>
</dbReference>
<dbReference type="InterPro" id="IPR002022">
    <property type="entry name" value="Pec_lyase"/>
</dbReference>
<dbReference type="AlphaFoldDB" id="G2QMM3"/>
<dbReference type="HOGENOM" id="CLU_021894_2_0_1"/>
<comment type="subcellular location">
    <subcellularLocation>
        <location evidence="4">Secreted</location>
    </subcellularLocation>
</comment>
<dbReference type="GO" id="GO:0000272">
    <property type="term" value="P:polysaccharide catabolic process"/>
    <property type="evidence" value="ECO:0007669"/>
    <property type="project" value="UniProtKB-KW"/>
</dbReference>
<dbReference type="InterPro" id="IPR012334">
    <property type="entry name" value="Pectin_lyas_fold"/>
</dbReference>
<evidence type="ECO:0000259" key="6">
    <source>
        <dbReference type="SMART" id="SM00656"/>
    </source>
</evidence>
<dbReference type="VEuPathDB" id="FungiDB:MYCTH_90594"/>
<dbReference type="InterPro" id="IPR011050">
    <property type="entry name" value="Pectin_lyase_fold/virulence"/>
</dbReference>
<evidence type="ECO:0000313" key="8">
    <source>
        <dbReference type="Proteomes" id="UP000007322"/>
    </source>
</evidence>
<organism evidence="7 8">
    <name type="scientific">Thermothelomyces thermophilus (strain ATCC 42464 / BCRC 31852 / DSM 1799)</name>
    <name type="common">Sporotrichum thermophile</name>
    <dbReference type="NCBI Taxonomy" id="573729"/>
    <lineage>
        <taxon>Eukaryota</taxon>
        <taxon>Fungi</taxon>
        <taxon>Dikarya</taxon>
        <taxon>Ascomycota</taxon>
        <taxon>Pezizomycotina</taxon>
        <taxon>Sordariomycetes</taxon>
        <taxon>Sordariomycetidae</taxon>
        <taxon>Sordariales</taxon>
        <taxon>Chaetomiaceae</taxon>
        <taxon>Thermothelomyces</taxon>
    </lineage>
</organism>
<dbReference type="Pfam" id="PF00544">
    <property type="entry name" value="Pectate_lyase_4"/>
    <property type="match status" value="1"/>
</dbReference>
<feature type="signal peptide" evidence="5">
    <location>
        <begin position="1"/>
        <end position="20"/>
    </location>
</feature>
<proteinExistence type="inferred from homology"/>
<accession>G2QMM3</accession>
<dbReference type="EMBL" id="CP003007">
    <property type="protein sequence ID" value="AEO61203.1"/>
    <property type="molecule type" value="Genomic_DNA"/>
</dbReference>
<dbReference type="PANTHER" id="PTHR31683">
    <property type="entry name" value="PECTATE LYASE 18-RELATED"/>
    <property type="match status" value="1"/>
</dbReference>
<dbReference type="InterPro" id="IPR006626">
    <property type="entry name" value="PbH1"/>
</dbReference>
<dbReference type="SMART" id="SM00656">
    <property type="entry name" value="Amb_all"/>
    <property type="match status" value="1"/>
</dbReference>
<evidence type="ECO:0000256" key="2">
    <source>
        <dbReference type="ARBA" id="ARBA00022729"/>
    </source>
</evidence>
<dbReference type="KEGG" id="mtm:MYCTH_90594"/>
<feature type="chain" id="PRO_5003435762" evidence="5">
    <location>
        <begin position="21"/>
        <end position="311"/>
    </location>
</feature>
<dbReference type="InParanoid" id="G2QMM3"/>
<name>G2QMM3_THET4</name>
<keyword evidence="2 5" id="KW-0732">Signal</keyword>
<feature type="domain" description="Pectate lyase" evidence="6">
    <location>
        <begin position="40"/>
        <end position="248"/>
    </location>
</feature>
<dbReference type="EC" id="4.2.2.2" evidence="7"/>
<dbReference type="SMART" id="SM00710">
    <property type="entry name" value="PbH1"/>
    <property type="match status" value="4"/>
</dbReference>
<dbReference type="PANTHER" id="PTHR31683:SF18">
    <property type="entry name" value="PECTATE LYASE 21-RELATED"/>
    <property type="match status" value="1"/>
</dbReference>
<dbReference type="Proteomes" id="UP000007322">
    <property type="component" value="Chromosome 6"/>
</dbReference>
<protein>
    <submittedName>
        <fullName evidence="7">Polysaccharide lyase family 1 protein</fullName>
        <ecNumber evidence="7">4.2.2.2</ecNumber>
    </submittedName>
</protein>
<dbReference type="OrthoDB" id="2019149at2759"/>
<reference evidence="7 8" key="1">
    <citation type="journal article" date="2011" name="Nat. Biotechnol.">
        <title>Comparative genomic analysis of the thermophilic biomass-degrading fungi Myceliophthora thermophila and Thielavia terrestris.</title>
        <authorList>
            <person name="Berka R.M."/>
            <person name="Grigoriev I.V."/>
            <person name="Otillar R."/>
            <person name="Salamov A."/>
            <person name="Grimwood J."/>
            <person name="Reid I."/>
            <person name="Ishmael N."/>
            <person name="John T."/>
            <person name="Darmond C."/>
            <person name="Moisan M.-C."/>
            <person name="Henrissat B."/>
            <person name="Coutinho P.M."/>
            <person name="Lombard V."/>
            <person name="Natvig D.O."/>
            <person name="Lindquist E."/>
            <person name="Schmutz J."/>
            <person name="Lucas S."/>
            <person name="Harris P."/>
            <person name="Powlowski J."/>
            <person name="Bellemare A."/>
            <person name="Taylor D."/>
            <person name="Butler G."/>
            <person name="de Vries R.P."/>
            <person name="Allijn I.E."/>
            <person name="van den Brink J."/>
            <person name="Ushinsky S."/>
            <person name="Storms R."/>
            <person name="Powell A.J."/>
            <person name="Paulsen I.T."/>
            <person name="Elbourne L.D.H."/>
            <person name="Baker S.E."/>
            <person name="Magnuson J."/>
            <person name="LaBoissiere S."/>
            <person name="Clutterbuck A.J."/>
            <person name="Martinez D."/>
            <person name="Wogulis M."/>
            <person name="de Leon A.L."/>
            <person name="Rey M.W."/>
            <person name="Tsang A."/>
        </authorList>
    </citation>
    <scope>NUCLEOTIDE SEQUENCE [LARGE SCALE GENOMIC DNA]</scope>
    <source>
        <strain evidence="8">ATCC 42464 / BCRC 31852 / DSM 1799</strain>
    </source>
</reference>
<evidence type="ECO:0000256" key="4">
    <source>
        <dbReference type="RuleBase" id="RU361173"/>
    </source>
</evidence>
<dbReference type="OMA" id="GIQMDTA"/>
<dbReference type="GO" id="GO:0030570">
    <property type="term" value="F:pectate lyase activity"/>
    <property type="evidence" value="ECO:0007669"/>
    <property type="project" value="UniProtKB-EC"/>
</dbReference>
<sequence length="311" mass="33325">MKFSISLVLPLLRLAGLAWAGCQDNADGFAALNGGTTGGNGGTVVTVNNQADLEKYAKASGKYVIKVSGKINISPKGTEVDVANDKTIVGIGATAQISGGGFRIINRRNVIIRNLRIGNTDGGEELDWDGIQVDTSTNIWIDHCIFETIGDGGIDLRKDSDYWTVSNSWIKGVNKAFGIGWTDNVVTKGTIHHVYFDGTTQRNPSADNMLYAHMYNNYLRGCKSYGHYARGATNARIENVYFEDCKNPLTADSEATLTAIGNIYDGTSGTIAKDIGVSFDPANFYSYKLNATADVPSIVLANAGPKADVCT</sequence>
<dbReference type="GO" id="GO:0005576">
    <property type="term" value="C:extracellular region"/>
    <property type="evidence" value="ECO:0007669"/>
    <property type="project" value="UniProtKB-SubCell"/>
</dbReference>
<dbReference type="RefSeq" id="XP_003666448.1">
    <property type="nucleotide sequence ID" value="XM_003666400.1"/>
</dbReference>
<keyword evidence="3 4" id="KW-0456">Lyase</keyword>